<comment type="caution">
    <text evidence="2">The sequence shown here is derived from an EMBL/GenBank/DDBJ whole genome shotgun (WGS) entry which is preliminary data.</text>
</comment>
<proteinExistence type="predicted"/>
<evidence type="ECO:0000313" key="3">
    <source>
        <dbReference type="Proteomes" id="UP000437736"/>
    </source>
</evidence>
<sequence>MSDRPSLGGYTLQGSERPSKAYAKDRVCREPGCQTRLSIYNNGKYCFQHEPMAVPRTRGKKIA</sequence>
<accession>A0ABW9QZA6</accession>
<dbReference type="Proteomes" id="UP000437736">
    <property type="component" value="Unassembled WGS sequence"/>
</dbReference>
<organism evidence="2 3">
    <name type="scientific">Acidiferrimicrobium australe</name>
    <dbReference type="NCBI Taxonomy" id="2664430"/>
    <lineage>
        <taxon>Bacteria</taxon>
        <taxon>Bacillati</taxon>
        <taxon>Actinomycetota</taxon>
        <taxon>Acidimicrobiia</taxon>
        <taxon>Acidimicrobiales</taxon>
        <taxon>Acidimicrobiaceae</taxon>
        <taxon>Acidiferrimicrobium</taxon>
    </lineage>
</organism>
<dbReference type="EMBL" id="WJHE01001070">
    <property type="protein sequence ID" value="MST34557.1"/>
    <property type="molecule type" value="Genomic_DNA"/>
</dbReference>
<feature type="region of interest" description="Disordered" evidence="1">
    <location>
        <begin position="1"/>
        <end position="24"/>
    </location>
</feature>
<evidence type="ECO:0008006" key="4">
    <source>
        <dbReference type="Google" id="ProtNLM"/>
    </source>
</evidence>
<name>A0ABW9QZA6_9ACTN</name>
<keyword evidence="3" id="KW-1185">Reference proteome</keyword>
<reference evidence="2 3" key="1">
    <citation type="submission" date="2019-11" db="EMBL/GenBank/DDBJ databases">
        <title>Acidiferrimicrobium australis gen. nov., sp. nov., an acidophilic and obligately heterotrophic, member of the Actinobacteria that catalyses dissimilatory oxido- reduction of iron isolated from metal-rich acidic water in Chile.</title>
        <authorList>
            <person name="Gonzalez D."/>
            <person name="Huber K."/>
            <person name="Hedrich S."/>
            <person name="Rojas-Villalobos C."/>
            <person name="Quatrini R."/>
            <person name="Dinamarca M.A."/>
            <person name="Schwarz A."/>
            <person name="Canales C."/>
            <person name="Nancucheo I."/>
        </authorList>
    </citation>
    <scope>NUCLEOTIDE SEQUENCE [LARGE SCALE GENOMIC DNA]</scope>
    <source>
        <strain evidence="2 3">USS-CCA1</strain>
    </source>
</reference>
<evidence type="ECO:0000313" key="2">
    <source>
        <dbReference type="EMBL" id="MST34557.1"/>
    </source>
</evidence>
<evidence type="ECO:0000256" key="1">
    <source>
        <dbReference type="SAM" id="MobiDB-lite"/>
    </source>
</evidence>
<protein>
    <recommendedName>
        <fullName evidence="4">30S ribosomal protein S4</fullName>
    </recommendedName>
</protein>
<gene>
    <name evidence="2" type="ORF">GHK86_17745</name>
</gene>